<dbReference type="EMBL" id="JACHKY010000007">
    <property type="protein sequence ID" value="MBB4799673.1"/>
    <property type="molecule type" value="Genomic_DNA"/>
</dbReference>
<proteinExistence type="predicted"/>
<dbReference type="Proteomes" id="UP000539957">
    <property type="component" value="Unassembled WGS sequence"/>
</dbReference>
<gene>
    <name evidence="1" type="ORF">HNP32_003433</name>
</gene>
<keyword evidence="2" id="KW-1185">Reference proteome</keyword>
<reference evidence="1 2" key="1">
    <citation type="submission" date="2020-08" db="EMBL/GenBank/DDBJ databases">
        <title>Functional genomics of gut bacteria from endangered species of beetles.</title>
        <authorList>
            <person name="Carlos-Shanley C."/>
        </authorList>
    </citation>
    <scope>NUCLEOTIDE SEQUENCE [LARGE SCALE GENOMIC DNA]</scope>
    <source>
        <strain evidence="1 2">S00123</strain>
    </source>
</reference>
<accession>A0A7W7ISC8</accession>
<name>A0A7W7ISC8_9CAUL</name>
<protein>
    <submittedName>
        <fullName evidence="1">Uncharacterized protein</fullName>
    </submittedName>
</protein>
<evidence type="ECO:0000313" key="2">
    <source>
        <dbReference type="Proteomes" id="UP000539957"/>
    </source>
</evidence>
<organism evidence="1 2">
    <name type="scientific">Brevundimonas bullata</name>
    <dbReference type="NCBI Taxonomy" id="13160"/>
    <lineage>
        <taxon>Bacteria</taxon>
        <taxon>Pseudomonadati</taxon>
        <taxon>Pseudomonadota</taxon>
        <taxon>Alphaproteobacteria</taxon>
        <taxon>Caulobacterales</taxon>
        <taxon>Caulobacteraceae</taxon>
        <taxon>Brevundimonas</taxon>
    </lineage>
</organism>
<sequence>MRITVLRRGGLSVYGGSYDTRKNAAIADVATTQAVEVVFPDEIQAVTVSSDGATATTPTVSGKKASFTLSGSGAVSLIATMGDERPAVRIETPRQGGNDYGTA</sequence>
<dbReference type="AlphaFoldDB" id="A0A7W7ISC8"/>
<evidence type="ECO:0000313" key="1">
    <source>
        <dbReference type="EMBL" id="MBB4799673.1"/>
    </source>
</evidence>
<comment type="caution">
    <text evidence="1">The sequence shown here is derived from an EMBL/GenBank/DDBJ whole genome shotgun (WGS) entry which is preliminary data.</text>
</comment>
<dbReference type="RefSeq" id="WP_184273401.1">
    <property type="nucleotide sequence ID" value="NZ_JACHKY010000007.1"/>
</dbReference>